<protein>
    <recommendedName>
        <fullName evidence="5">SWIM-type domain-containing protein</fullName>
    </recommendedName>
</protein>
<dbReference type="PANTHER" id="PTHR31973">
    <property type="entry name" value="POLYPROTEIN, PUTATIVE-RELATED"/>
    <property type="match status" value="1"/>
</dbReference>
<evidence type="ECO:0000256" key="2">
    <source>
        <dbReference type="ARBA" id="ARBA00022771"/>
    </source>
</evidence>
<dbReference type="GO" id="GO:0008270">
    <property type="term" value="F:zinc ion binding"/>
    <property type="evidence" value="ECO:0007669"/>
    <property type="project" value="UniProtKB-KW"/>
</dbReference>
<dbReference type="PROSITE" id="PS50966">
    <property type="entry name" value="ZF_SWIM"/>
    <property type="match status" value="1"/>
</dbReference>
<dbReference type="InterPro" id="IPR007527">
    <property type="entry name" value="Znf_SWIM"/>
</dbReference>
<sequence length="205" mass="24398">MRHLWTNFKKKYRGDVYDNNMWPAARAYRPEKFQYHFNQVIHASPDIIEYMNMHHNHKWSRSMFSNEVTCDYVNNNLTESFNSWIKKIKDLPPVELIDKLRQMTMDLWDKRRRIGNKFSGNILPTIIKQFKARTRGLGQMKISKGQHTAKVFGFHSDMRPWRHVVELSTFTCSCGEWQMTGKPCLHALAFIQMLIWILLSMSVTL</sequence>
<reference evidence="6" key="1">
    <citation type="submission" date="2014-09" db="EMBL/GenBank/DDBJ databases">
        <authorList>
            <person name="Magalhaes I.L.F."/>
            <person name="Oliveira U."/>
            <person name="Santos F.R."/>
            <person name="Vidigal T.H.D.A."/>
            <person name="Brescovit A.D."/>
            <person name="Santos A.J."/>
        </authorList>
    </citation>
    <scope>NUCLEOTIDE SEQUENCE</scope>
    <source>
        <tissue evidence="6">Shoot tissue taken approximately 20 cm above the soil surface</tissue>
    </source>
</reference>
<feature type="domain" description="SWIM-type" evidence="5">
    <location>
        <begin position="163"/>
        <end position="195"/>
    </location>
</feature>
<proteinExistence type="predicted"/>
<dbReference type="AlphaFoldDB" id="A0A0A8Z6S2"/>
<evidence type="ECO:0000256" key="3">
    <source>
        <dbReference type="ARBA" id="ARBA00022833"/>
    </source>
</evidence>
<dbReference type="Pfam" id="PF04434">
    <property type="entry name" value="SWIM"/>
    <property type="match status" value="1"/>
</dbReference>
<name>A0A0A8Z6S2_ARUDO</name>
<evidence type="ECO:0000256" key="4">
    <source>
        <dbReference type="PROSITE-ProRule" id="PRU00325"/>
    </source>
</evidence>
<dbReference type="InterPro" id="IPR006564">
    <property type="entry name" value="Znf_PMZ"/>
</dbReference>
<accession>A0A0A8Z6S2</accession>
<dbReference type="PANTHER" id="PTHR31973:SF195">
    <property type="entry name" value="MUDR FAMILY TRANSPOSASE"/>
    <property type="match status" value="1"/>
</dbReference>
<keyword evidence="2 4" id="KW-0863">Zinc-finger</keyword>
<keyword evidence="3" id="KW-0862">Zinc</keyword>
<dbReference type="SMART" id="SM00575">
    <property type="entry name" value="ZnF_PMZ"/>
    <property type="match status" value="1"/>
</dbReference>
<keyword evidence="1" id="KW-0479">Metal-binding</keyword>
<evidence type="ECO:0000313" key="6">
    <source>
        <dbReference type="EMBL" id="JAD35079.1"/>
    </source>
</evidence>
<reference evidence="6" key="2">
    <citation type="journal article" date="2015" name="Data Brief">
        <title>Shoot transcriptome of the giant reed, Arundo donax.</title>
        <authorList>
            <person name="Barrero R.A."/>
            <person name="Guerrero F.D."/>
            <person name="Moolhuijzen P."/>
            <person name="Goolsby J.A."/>
            <person name="Tidwell J."/>
            <person name="Bellgard S.E."/>
            <person name="Bellgard M.I."/>
        </authorList>
    </citation>
    <scope>NUCLEOTIDE SEQUENCE</scope>
    <source>
        <tissue evidence="6">Shoot tissue taken approximately 20 cm above the soil surface</tissue>
    </source>
</reference>
<organism evidence="6">
    <name type="scientific">Arundo donax</name>
    <name type="common">Giant reed</name>
    <name type="synonym">Donax arundinaceus</name>
    <dbReference type="NCBI Taxonomy" id="35708"/>
    <lineage>
        <taxon>Eukaryota</taxon>
        <taxon>Viridiplantae</taxon>
        <taxon>Streptophyta</taxon>
        <taxon>Embryophyta</taxon>
        <taxon>Tracheophyta</taxon>
        <taxon>Spermatophyta</taxon>
        <taxon>Magnoliopsida</taxon>
        <taxon>Liliopsida</taxon>
        <taxon>Poales</taxon>
        <taxon>Poaceae</taxon>
        <taxon>PACMAD clade</taxon>
        <taxon>Arundinoideae</taxon>
        <taxon>Arundineae</taxon>
        <taxon>Arundo</taxon>
    </lineage>
</organism>
<evidence type="ECO:0000256" key="1">
    <source>
        <dbReference type="ARBA" id="ARBA00022723"/>
    </source>
</evidence>
<evidence type="ECO:0000259" key="5">
    <source>
        <dbReference type="PROSITE" id="PS50966"/>
    </source>
</evidence>
<dbReference type="EMBL" id="GBRH01262816">
    <property type="protein sequence ID" value="JAD35079.1"/>
    <property type="molecule type" value="Transcribed_RNA"/>
</dbReference>